<dbReference type="NCBIfam" id="NF005731">
    <property type="entry name" value="PRK07546.1-5"/>
    <property type="match status" value="1"/>
</dbReference>
<dbReference type="GO" id="GO:0009082">
    <property type="term" value="P:branched-chain amino acid biosynthetic process"/>
    <property type="evidence" value="ECO:0007669"/>
    <property type="project" value="UniProtKB-KW"/>
</dbReference>
<evidence type="ECO:0000256" key="10">
    <source>
        <dbReference type="ARBA" id="ARBA00023304"/>
    </source>
</evidence>
<comment type="pathway">
    <text evidence="3">Amino-acid biosynthesis; L-isoleucine biosynthesis; L-isoleucine from 2-oxobutanoate: step 4/4.</text>
</comment>
<dbReference type="Pfam" id="PF01063">
    <property type="entry name" value="Aminotran_4"/>
    <property type="match status" value="1"/>
</dbReference>
<dbReference type="GO" id="GO:0004084">
    <property type="term" value="F:branched-chain-amino-acid transaminase activity"/>
    <property type="evidence" value="ECO:0007669"/>
    <property type="project" value="UniProtKB-EC"/>
</dbReference>
<keyword evidence="10" id="KW-0028">Amino-acid biosynthesis</keyword>
<evidence type="ECO:0000256" key="5">
    <source>
        <dbReference type="ARBA" id="ARBA00005072"/>
    </source>
</evidence>
<comment type="cofactor">
    <cofactor evidence="1 15">
        <name>pyridoxal 5'-phosphate</name>
        <dbReference type="ChEBI" id="CHEBI:597326"/>
    </cofactor>
</comment>
<keyword evidence="16" id="KW-0032">Aminotransferase</keyword>
<comment type="pathway">
    <text evidence="5">Amino-acid biosynthesis; L-leucine biosynthesis; L-leucine from 3-methyl-2-oxobutanoate: step 4/4.</text>
</comment>
<evidence type="ECO:0000256" key="7">
    <source>
        <dbReference type="ARBA" id="ARBA00013053"/>
    </source>
</evidence>
<dbReference type="InterPro" id="IPR018300">
    <property type="entry name" value="Aminotrans_IV_CS"/>
</dbReference>
<comment type="catalytic activity">
    <reaction evidence="12">
        <text>L-isoleucine + 2-oxoglutarate = (S)-3-methyl-2-oxopentanoate + L-glutamate</text>
        <dbReference type="Rhea" id="RHEA:24801"/>
        <dbReference type="ChEBI" id="CHEBI:16810"/>
        <dbReference type="ChEBI" id="CHEBI:29985"/>
        <dbReference type="ChEBI" id="CHEBI:35146"/>
        <dbReference type="ChEBI" id="CHEBI:58045"/>
        <dbReference type="EC" id="2.6.1.42"/>
    </reaction>
</comment>
<reference evidence="16" key="1">
    <citation type="submission" date="2024-06" db="EMBL/GenBank/DDBJ databases">
        <title>Mesorhizobium karijinii sp. nov., a symbiont of the iconic Swainsona formosa from arid Australia.</title>
        <authorList>
            <person name="Hill Y.J."/>
            <person name="Watkin E.L.J."/>
            <person name="O'Hara G.W."/>
            <person name="Terpolilli J."/>
            <person name="Tye M.L."/>
            <person name="Kohlmeier M.G."/>
        </authorList>
    </citation>
    <scope>NUCLEOTIDE SEQUENCE</scope>
    <source>
        <strain evidence="16">WSM2240</strain>
    </source>
</reference>
<evidence type="ECO:0000256" key="3">
    <source>
        <dbReference type="ARBA" id="ARBA00004824"/>
    </source>
</evidence>
<comment type="catalytic activity">
    <reaction evidence="11">
        <text>L-valine + 2-oxoglutarate = 3-methyl-2-oxobutanoate + L-glutamate</text>
        <dbReference type="Rhea" id="RHEA:24813"/>
        <dbReference type="ChEBI" id="CHEBI:11851"/>
        <dbReference type="ChEBI" id="CHEBI:16810"/>
        <dbReference type="ChEBI" id="CHEBI:29985"/>
        <dbReference type="ChEBI" id="CHEBI:57762"/>
        <dbReference type="EC" id="2.6.1.42"/>
    </reaction>
</comment>
<keyword evidence="10" id="KW-0100">Branched-chain amino acid biosynthesis</keyword>
<evidence type="ECO:0000313" key="16">
    <source>
        <dbReference type="EMBL" id="XCG47683.1"/>
    </source>
</evidence>
<keyword evidence="9 15" id="KW-0663">Pyridoxal phosphate</keyword>
<dbReference type="NCBIfam" id="NF005729">
    <property type="entry name" value="PRK07546.1-3"/>
    <property type="match status" value="1"/>
</dbReference>
<dbReference type="RefSeq" id="WP_353644774.1">
    <property type="nucleotide sequence ID" value="NZ_CP159253.1"/>
</dbReference>
<dbReference type="Gene3D" id="3.20.10.10">
    <property type="entry name" value="D-amino Acid Aminotransferase, subunit A, domain 2"/>
    <property type="match status" value="1"/>
</dbReference>
<dbReference type="AlphaFoldDB" id="A0AAU8CLH3"/>
<dbReference type="PANTHER" id="PTHR42743">
    <property type="entry name" value="AMINO-ACID AMINOTRANSFERASE"/>
    <property type="match status" value="1"/>
</dbReference>
<evidence type="ECO:0000256" key="6">
    <source>
        <dbReference type="ARBA" id="ARBA00009320"/>
    </source>
</evidence>
<evidence type="ECO:0000256" key="15">
    <source>
        <dbReference type="RuleBase" id="RU004516"/>
    </source>
</evidence>
<organism evidence="16">
    <name type="scientific">Mesorhizobium sp. WSM2240</name>
    <dbReference type="NCBI Taxonomy" id="3228851"/>
    <lineage>
        <taxon>Bacteria</taxon>
        <taxon>Pseudomonadati</taxon>
        <taxon>Pseudomonadota</taxon>
        <taxon>Alphaproteobacteria</taxon>
        <taxon>Hyphomicrobiales</taxon>
        <taxon>Phyllobacteriaceae</taxon>
        <taxon>Mesorhizobium</taxon>
    </lineage>
</organism>
<evidence type="ECO:0000256" key="13">
    <source>
        <dbReference type="ARBA" id="ARBA00049229"/>
    </source>
</evidence>
<protein>
    <recommendedName>
        <fullName evidence="8">Probable branched-chain-amino-acid aminotransferase</fullName>
        <ecNumber evidence="7">2.6.1.42</ecNumber>
    </recommendedName>
</protein>
<evidence type="ECO:0000256" key="2">
    <source>
        <dbReference type="ARBA" id="ARBA00003109"/>
    </source>
</evidence>
<evidence type="ECO:0000256" key="9">
    <source>
        <dbReference type="ARBA" id="ARBA00022898"/>
    </source>
</evidence>
<dbReference type="EMBL" id="CP159253">
    <property type="protein sequence ID" value="XCG47683.1"/>
    <property type="molecule type" value="Genomic_DNA"/>
</dbReference>
<dbReference type="InterPro" id="IPR050571">
    <property type="entry name" value="Class-IV_PLP-Dep_Aminotrnsfr"/>
</dbReference>
<evidence type="ECO:0000256" key="11">
    <source>
        <dbReference type="ARBA" id="ARBA00048212"/>
    </source>
</evidence>
<keyword evidence="16" id="KW-0808">Transferase</keyword>
<comment type="function">
    <text evidence="2">Acts on leucine, isoleucine and valine.</text>
</comment>
<gene>
    <name evidence="16" type="ORF">ABVK50_20805</name>
</gene>
<evidence type="ECO:0000256" key="4">
    <source>
        <dbReference type="ARBA" id="ARBA00004931"/>
    </source>
</evidence>
<comment type="catalytic activity">
    <reaction evidence="13">
        <text>L-leucine + 2-oxoglutarate = 4-methyl-2-oxopentanoate + L-glutamate</text>
        <dbReference type="Rhea" id="RHEA:18321"/>
        <dbReference type="ChEBI" id="CHEBI:16810"/>
        <dbReference type="ChEBI" id="CHEBI:17865"/>
        <dbReference type="ChEBI" id="CHEBI:29985"/>
        <dbReference type="ChEBI" id="CHEBI:57427"/>
        <dbReference type="EC" id="2.6.1.42"/>
    </reaction>
</comment>
<dbReference type="InterPro" id="IPR036038">
    <property type="entry name" value="Aminotransferase-like"/>
</dbReference>
<dbReference type="EC" id="2.6.1.42" evidence="7"/>
<dbReference type="SUPFAM" id="SSF56752">
    <property type="entry name" value="D-aminoacid aminotransferase-like PLP-dependent enzymes"/>
    <property type="match status" value="1"/>
</dbReference>
<evidence type="ECO:0000256" key="14">
    <source>
        <dbReference type="RuleBase" id="RU004106"/>
    </source>
</evidence>
<dbReference type="InterPro" id="IPR043131">
    <property type="entry name" value="BCAT-like_N"/>
</dbReference>
<evidence type="ECO:0000256" key="1">
    <source>
        <dbReference type="ARBA" id="ARBA00001933"/>
    </source>
</evidence>
<dbReference type="PROSITE" id="PS00770">
    <property type="entry name" value="AA_TRANSFER_CLASS_4"/>
    <property type="match status" value="1"/>
</dbReference>
<comment type="similarity">
    <text evidence="6 14">Belongs to the class-IV pyridoxal-phosphate-dependent aminotransferase family.</text>
</comment>
<accession>A0AAU8CLH3</accession>
<dbReference type="InterPro" id="IPR001544">
    <property type="entry name" value="Aminotrans_IV"/>
</dbReference>
<dbReference type="Gene3D" id="3.30.470.10">
    <property type="match status" value="1"/>
</dbReference>
<evidence type="ECO:0000256" key="8">
    <source>
        <dbReference type="ARBA" id="ARBA00014472"/>
    </source>
</evidence>
<name>A0AAU8CLH3_9HYPH</name>
<proteinExistence type="inferred from homology"/>
<evidence type="ECO:0000256" key="12">
    <source>
        <dbReference type="ARBA" id="ARBA00048798"/>
    </source>
</evidence>
<dbReference type="PANTHER" id="PTHR42743:SF11">
    <property type="entry name" value="AMINODEOXYCHORISMATE LYASE"/>
    <property type="match status" value="1"/>
</dbReference>
<comment type="pathway">
    <text evidence="4">Amino-acid biosynthesis; L-valine biosynthesis; L-valine from pyruvate: step 4/4.</text>
</comment>
<dbReference type="InterPro" id="IPR043132">
    <property type="entry name" value="BCAT-like_C"/>
</dbReference>
<sequence>MPSESAVRDGNGAGFELIETLRWEPARGFVRLERHMARLAASARELGFSMSETAVDRALRNAVGGNAALRVRLTLAQDGKPEITTQPHAPLAPDAVWTLKIAETRLNANDPLLHHKTTRRAVYDAARAEFSREEADEVILLNQHGQVCEGTITNIFADVDGVLLTPPLGCGLLPGVLRGELLESGKVREAVLTEEDLHSANAMFVGNSLRGLIRAGFGEAVDQ</sequence>